<dbReference type="STRING" id="1641875.XM53_13515"/>
<evidence type="ECO:0000313" key="2">
    <source>
        <dbReference type="Proteomes" id="UP000051295"/>
    </source>
</evidence>
<dbReference type="EMBL" id="LAXJ01000014">
    <property type="protein sequence ID" value="KRS11991.1"/>
    <property type="molecule type" value="Genomic_DNA"/>
</dbReference>
<dbReference type="AlphaFoldDB" id="A0A0T5NSU4"/>
<accession>A0A0T5NSU4</accession>
<comment type="caution">
    <text evidence="1">The sequence shown here is derived from an EMBL/GenBank/DDBJ whole genome shotgun (WGS) entry which is preliminary data.</text>
</comment>
<dbReference type="OrthoDB" id="7816979at2"/>
<reference evidence="1 2" key="1">
    <citation type="submission" date="2015-04" db="EMBL/GenBank/DDBJ databases">
        <title>The draft genome sequence of Roseovarius sp.R12b.</title>
        <authorList>
            <person name="Li G."/>
            <person name="Lai Q."/>
            <person name="Shao Z."/>
            <person name="Yan P."/>
        </authorList>
    </citation>
    <scope>NUCLEOTIDE SEQUENCE [LARGE SCALE GENOMIC DNA]</scope>
    <source>
        <strain evidence="1 2">R12B</strain>
    </source>
</reference>
<organism evidence="1 2">
    <name type="scientific">Roseovarius atlanticus</name>
    <dbReference type="NCBI Taxonomy" id="1641875"/>
    <lineage>
        <taxon>Bacteria</taxon>
        <taxon>Pseudomonadati</taxon>
        <taxon>Pseudomonadota</taxon>
        <taxon>Alphaproteobacteria</taxon>
        <taxon>Rhodobacterales</taxon>
        <taxon>Roseobacteraceae</taxon>
        <taxon>Roseovarius</taxon>
    </lineage>
</organism>
<evidence type="ECO:0000313" key="1">
    <source>
        <dbReference type="EMBL" id="KRS11991.1"/>
    </source>
</evidence>
<name>A0A0T5NSU4_9RHOB</name>
<sequence length="291" mass="32925">MQVVIHAGAHMTDEDRLINTLLANRDLLAEIGTDVPDPKTYRKLLRDVLNEVTESGITSETRDDVLGAINHDAGNDRLVLSNQAFFGTPKMAVGQGMFYPAAEMRIEAFRQIFANDGLELFLALRDPATHLPALFAKTPHDTMADFLNGVDPAQFRWSETIARFRRDFPDMPITIWCNEDTPLVWAQVLREMAGLDPHSSFKGEFALLEEIMTSAGMKRFETYLASHPGMTETQKRRVISAFLDKFVKDEEIEEELDLPGWTEELVEALSEAYDEDVYEIERIQGVNFIAP</sequence>
<proteinExistence type="predicted"/>
<dbReference type="PATRIC" id="fig|1641875.4.peg.498"/>
<dbReference type="Proteomes" id="UP000051295">
    <property type="component" value="Unassembled WGS sequence"/>
</dbReference>
<gene>
    <name evidence="1" type="ORF">XM53_13515</name>
</gene>
<protein>
    <recommendedName>
        <fullName evidence="3">Sulfotransferase domain-containing protein</fullName>
    </recommendedName>
</protein>
<dbReference type="RefSeq" id="WP_057794190.1">
    <property type="nucleotide sequence ID" value="NZ_LAXJ01000014.1"/>
</dbReference>
<evidence type="ECO:0008006" key="3">
    <source>
        <dbReference type="Google" id="ProtNLM"/>
    </source>
</evidence>
<keyword evidence="2" id="KW-1185">Reference proteome</keyword>